<dbReference type="RefSeq" id="XP_003292088.1">
    <property type="nucleotide sequence ID" value="XM_003292040.1"/>
</dbReference>
<reference evidence="8" key="1">
    <citation type="journal article" date="2011" name="Genome Biol.">
        <title>Comparative genomics of the social amoebae Dictyostelium discoideum and Dictyostelium purpureum.</title>
        <authorList>
            <consortium name="US DOE Joint Genome Institute (JGI-PGF)"/>
            <person name="Sucgang R."/>
            <person name="Kuo A."/>
            <person name="Tian X."/>
            <person name="Salerno W."/>
            <person name="Parikh A."/>
            <person name="Feasley C.L."/>
            <person name="Dalin E."/>
            <person name="Tu H."/>
            <person name="Huang E."/>
            <person name="Barry K."/>
            <person name="Lindquist E."/>
            <person name="Shapiro H."/>
            <person name="Bruce D."/>
            <person name="Schmutz J."/>
            <person name="Salamov A."/>
            <person name="Fey P."/>
            <person name="Gaudet P."/>
            <person name="Anjard C."/>
            <person name="Babu M.M."/>
            <person name="Basu S."/>
            <person name="Bushmanova Y."/>
            <person name="van der Wel H."/>
            <person name="Katoh-Kurasawa M."/>
            <person name="Dinh C."/>
            <person name="Coutinho P.M."/>
            <person name="Saito T."/>
            <person name="Elias M."/>
            <person name="Schaap P."/>
            <person name="Kay R.R."/>
            <person name="Henrissat B."/>
            <person name="Eichinger L."/>
            <person name="Rivero F."/>
            <person name="Putnam N.H."/>
            <person name="West C.M."/>
            <person name="Loomis W.F."/>
            <person name="Chisholm R.L."/>
            <person name="Shaulsky G."/>
            <person name="Strassmann J.E."/>
            <person name="Queller D.C."/>
            <person name="Kuspa A."/>
            <person name="Grigoriev I.V."/>
        </authorList>
    </citation>
    <scope>NUCLEOTIDE SEQUENCE [LARGE SCALE GENOMIC DNA]</scope>
    <source>
        <strain evidence="8">QSDP1</strain>
    </source>
</reference>
<dbReference type="KEGG" id="dpp:DICPUDRAFT_156771"/>
<keyword evidence="4 6" id="KW-0143">Chaperone</keyword>
<comment type="similarity">
    <text evidence="1 6">Belongs to the TCP-1 chaperonin family.</text>
</comment>
<dbReference type="VEuPathDB" id="AmoebaDB:DICPUDRAFT_156771"/>
<dbReference type="PANTHER" id="PTHR11353">
    <property type="entry name" value="CHAPERONIN"/>
    <property type="match status" value="1"/>
</dbReference>
<comment type="function">
    <text evidence="5">Molecular chaperone; assists the folding of proteins upon ATP hydrolysis. Known to play a role, in vitro, in the folding of actin and tubulin.</text>
</comment>
<evidence type="ECO:0000313" key="7">
    <source>
        <dbReference type="EMBL" id="EGC31390.1"/>
    </source>
</evidence>
<name>F0ZXE2_DICPU</name>
<dbReference type="GO" id="GO:0016887">
    <property type="term" value="F:ATP hydrolysis activity"/>
    <property type="evidence" value="ECO:0007669"/>
    <property type="project" value="InterPro"/>
</dbReference>
<dbReference type="EMBL" id="GL871257">
    <property type="protein sequence ID" value="EGC31390.1"/>
    <property type="molecule type" value="Genomic_DNA"/>
</dbReference>
<evidence type="ECO:0000256" key="1">
    <source>
        <dbReference type="ARBA" id="ARBA00008020"/>
    </source>
</evidence>
<dbReference type="InParanoid" id="F0ZXE2"/>
<dbReference type="Gene3D" id="3.30.260.10">
    <property type="entry name" value="TCP-1-like chaperonin intermediate domain"/>
    <property type="match status" value="1"/>
</dbReference>
<dbReference type="GO" id="GO:0140662">
    <property type="term" value="F:ATP-dependent protein folding chaperone"/>
    <property type="evidence" value="ECO:0007669"/>
    <property type="project" value="InterPro"/>
</dbReference>
<dbReference type="GO" id="GO:0051082">
    <property type="term" value="F:unfolded protein binding"/>
    <property type="evidence" value="ECO:0000318"/>
    <property type="project" value="GO_Central"/>
</dbReference>
<dbReference type="InterPro" id="IPR027409">
    <property type="entry name" value="GroEL-like_apical_dom_sf"/>
</dbReference>
<dbReference type="OrthoDB" id="18204at2759"/>
<dbReference type="PRINTS" id="PR00304">
    <property type="entry name" value="TCOMPLEXTCP1"/>
</dbReference>
<dbReference type="GeneID" id="10505833"/>
<evidence type="ECO:0000313" key="8">
    <source>
        <dbReference type="Proteomes" id="UP000001064"/>
    </source>
</evidence>
<accession>F0ZXE2</accession>
<dbReference type="AlphaFoldDB" id="F0ZXE2"/>
<evidence type="ECO:0000256" key="2">
    <source>
        <dbReference type="ARBA" id="ARBA00022741"/>
    </source>
</evidence>
<organism evidence="7 8">
    <name type="scientific">Dictyostelium purpureum</name>
    <name type="common">Slime mold</name>
    <dbReference type="NCBI Taxonomy" id="5786"/>
    <lineage>
        <taxon>Eukaryota</taxon>
        <taxon>Amoebozoa</taxon>
        <taxon>Evosea</taxon>
        <taxon>Eumycetozoa</taxon>
        <taxon>Dictyostelia</taxon>
        <taxon>Dictyosteliales</taxon>
        <taxon>Dictyosteliaceae</taxon>
        <taxon>Dictyostelium</taxon>
    </lineage>
</organism>
<keyword evidence="2 6" id="KW-0547">Nucleotide-binding</keyword>
<dbReference type="InterPro" id="IPR027410">
    <property type="entry name" value="TCP-1-like_intermed_sf"/>
</dbReference>
<keyword evidence="8" id="KW-1185">Reference proteome</keyword>
<dbReference type="FunCoup" id="F0ZXE2">
    <property type="interactions" value="459"/>
</dbReference>
<dbReference type="InterPro" id="IPR002423">
    <property type="entry name" value="Cpn60/GroEL/TCP-1"/>
</dbReference>
<dbReference type="Proteomes" id="UP000001064">
    <property type="component" value="Unassembled WGS sequence"/>
</dbReference>
<dbReference type="Gene3D" id="1.10.560.10">
    <property type="entry name" value="GroEL-like equatorial domain"/>
    <property type="match status" value="1"/>
</dbReference>
<keyword evidence="3 6" id="KW-0067">ATP-binding</keyword>
<evidence type="ECO:0000256" key="5">
    <source>
        <dbReference type="ARBA" id="ARBA00024677"/>
    </source>
</evidence>
<dbReference type="PROSITE" id="PS00750">
    <property type="entry name" value="TCP1_1"/>
    <property type="match status" value="1"/>
</dbReference>
<dbReference type="eggNOG" id="KOG0361">
    <property type="taxonomic scope" value="Eukaryota"/>
</dbReference>
<dbReference type="GO" id="GO:0006457">
    <property type="term" value="P:protein folding"/>
    <property type="evidence" value="ECO:0000318"/>
    <property type="project" value="GO_Central"/>
</dbReference>
<evidence type="ECO:0000256" key="4">
    <source>
        <dbReference type="ARBA" id="ARBA00023186"/>
    </source>
</evidence>
<dbReference type="GO" id="GO:0005524">
    <property type="term" value="F:ATP binding"/>
    <property type="evidence" value="ECO:0007669"/>
    <property type="project" value="UniProtKB-KW"/>
</dbReference>
<dbReference type="SUPFAM" id="SSF48592">
    <property type="entry name" value="GroEL equatorial domain-like"/>
    <property type="match status" value="1"/>
</dbReference>
<dbReference type="InterPro" id="IPR017998">
    <property type="entry name" value="Chaperone_TCP-1"/>
</dbReference>
<dbReference type="Gene3D" id="3.50.7.10">
    <property type="entry name" value="GroEL"/>
    <property type="match status" value="1"/>
</dbReference>
<dbReference type="InterPro" id="IPR027413">
    <property type="entry name" value="GROEL-like_equatorial_sf"/>
</dbReference>
<dbReference type="GO" id="GO:0005832">
    <property type="term" value="C:chaperonin-containing T-complex"/>
    <property type="evidence" value="ECO:0000318"/>
    <property type="project" value="GO_Central"/>
</dbReference>
<dbReference type="STRING" id="5786.F0ZXE2"/>
<dbReference type="InterPro" id="IPR002194">
    <property type="entry name" value="Chaperonin_TCP-1_CS"/>
</dbReference>
<dbReference type="CDD" id="cd00309">
    <property type="entry name" value="chaperonin_type_I_II"/>
    <property type="match status" value="1"/>
</dbReference>
<protein>
    <submittedName>
        <fullName evidence="7">Uncharacterized protein</fullName>
    </submittedName>
</protein>
<dbReference type="SUPFAM" id="SSF54849">
    <property type="entry name" value="GroEL-intermediate domain like"/>
    <property type="match status" value="1"/>
</dbReference>
<gene>
    <name evidence="7" type="ORF">DICPUDRAFT_156771</name>
</gene>
<dbReference type="Pfam" id="PF00118">
    <property type="entry name" value="Cpn60_TCP1"/>
    <property type="match status" value="1"/>
</dbReference>
<sequence length="560" mass="62992">MLDDNNISTVKNNVKECNEIFYHLKSTLGPYGRDKLILDKNNNYLSTNDGATILKYLKIKHPAARLLIGVAKSQDETVGDGTTSVVLLTCLLLQNSLKYILLSIHPIIFIKGFQISLDFCLKVIDEIKVSPIQNISDLGNEKVFDNQEYLNHLNSIASTSISSKILARFSSHFSNLGVEAIKKLRFNPVQDLVRVIGITGNSMLESKLIDGVLLEINNEQLIHYRNEQQNNGDQFSNQFQLVLNKPKIIIGKLQLNDISSTLQNLSISADASIIQELETREILTKFDLIFKLGINIVISDTLLPPLVEQLFKDKGILYFNIQDSRELETLSYCLNSKLIYDISQIEESKCTSPSKPIEIQSIGDKIFLQVSGVSINSNGATMVLRSPTDSMLQECIRSFKDMLNILSSSVRNPYLVGGGGSIYVEFAKRLREKATQIIKDEKILIAINCFADSLEMIPMILIENAGYEPIELIGKLKSQHSQSGKENQWFGIDLNDGEIVDMFKSNVREPSFLISNILTLSSRAAQMILRINNNILIEPRSQYQIINNSPQDNSYKEEEF</sequence>
<evidence type="ECO:0000256" key="3">
    <source>
        <dbReference type="ARBA" id="ARBA00022840"/>
    </source>
</evidence>
<dbReference type="OMA" id="LEMIPMI"/>
<proteinExistence type="inferred from homology"/>
<dbReference type="PROSITE" id="PS00995">
    <property type="entry name" value="TCP1_3"/>
    <property type="match status" value="1"/>
</dbReference>
<evidence type="ECO:0000256" key="6">
    <source>
        <dbReference type="RuleBase" id="RU004187"/>
    </source>
</evidence>
<dbReference type="SUPFAM" id="SSF52029">
    <property type="entry name" value="GroEL apical domain-like"/>
    <property type="match status" value="1"/>
</dbReference>